<keyword evidence="1" id="KW-0378">Hydrolase</keyword>
<dbReference type="Proteomes" id="UP001552527">
    <property type="component" value="Unassembled WGS sequence"/>
</dbReference>
<evidence type="ECO:0000313" key="4">
    <source>
        <dbReference type="EMBL" id="MEV5249497.1"/>
    </source>
</evidence>
<dbReference type="Gene3D" id="3.30.450.20">
    <property type="entry name" value="PAS domain"/>
    <property type="match status" value="2"/>
</dbReference>
<feature type="domain" description="PAS" evidence="2">
    <location>
        <begin position="8"/>
        <end position="71"/>
    </location>
</feature>
<dbReference type="SUPFAM" id="SSF81606">
    <property type="entry name" value="PP2C-like"/>
    <property type="match status" value="1"/>
</dbReference>
<reference evidence="4 5" key="1">
    <citation type="submission" date="2024-06" db="EMBL/GenBank/DDBJ databases">
        <title>The Natural Products Discovery Center: Release of the First 8490 Sequenced Strains for Exploring Actinobacteria Biosynthetic Diversity.</title>
        <authorList>
            <person name="Kalkreuter E."/>
            <person name="Kautsar S.A."/>
            <person name="Yang D."/>
            <person name="Bader C.D."/>
            <person name="Teijaro C.N."/>
            <person name="Fluegel L."/>
            <person name="Davis C.M."/>
            <person name="Simpson J.R."/>
            <person name="Lauterbach L."/>
            <person name="Steele A.D."/>
            <person name="Gui C."/>
            <person name="Meng S."/>
            <person name="Li G."/>
            <person name="Viehrig K."/>
            <person name="Ye F."/>
            <person name="Su P."/>
            <person name="Kiefer A.F."/>
            <person name="Nichols A."/>
            <person name="Cepeda A.J."/>
            <person name="Yan W."/>
            <person name="Fan B."/>
            <person name="Jiang Y."/>
            <person name="Adhikari A."/>
            <person name="Zheng C.-J."/>
            <person name="Schuster L."/>
            <person name="Cowan T.M."/>
            <person name="Smanski M.J."/>
            <person name="Chevrette M.G."/>
            <person name="De Carvalho L.P.S."/>
            <person name="Shen B."/>
        </authorList>
    </citation>
    <scope>NUCLEOTIDE SEQUENCE [LARGE SCALE GENOMIC DNA]</scope>
    <source>
        <strain evidence="4 5">NPDC052768</strain>
    </source>
</reference>
<dbReference type="InterPro" id="IPR036457">
    <property type="entry name" value="PPM-type-like_dom_sf"/>
</dbReference>
<dbReference type="Pfam" id="PF08448">
    <property type="entry name" value="PAS_4"/>
    <property type="match status" value="1"/>
</dbReference>
<dbReference type="NCBIfam" id="TIGR00229">
    <property type="entry name" value="sensory_box"/>
    <property type="match status" value="1"/>
</dbReference>
<dbReference type="InterPro" id="IPR029016">
    <property type="entry name" value="GAF-like_dom_sf"/>
</dbReference>
<protein>
    <submittedName>
        <fullName evidence="4">SpoIIE family protein phosphatase</fullName>
    </submittedName>
</protein>
<feature type="domain" description="PAS" evidence="2">
    <location>
        <begin position="125"/>
        <end position="191"/>
    </location>
</feature>
<dbReference type="SMART" id="SM00331">
    <property type="entry name" value="PP2C_SIG"/>
    <property type="match status" value="1"/>
</dbReference>
<dbReference type="PANTHER" id="PTHR43156">
    <property type="entry name" value="STAGE II SPORULATION PROTEIN E-RELATED"/>
    <property type="match status" value="1"/>
</dbReference>
<dbReference type="PANTHER" id="PTHR43156:SF2">
    <property type="entry name" value="STAGE II SPORULATION PROTEIN E"/>
    <property type="match status" value="1"/>
</dbReference>
<dbReference type="SUPFAM" id="SSF55781">
    <property type="entry name" value="GAF domain-like"/>
    <property type="match status" value="1"/>
</dbReference>
<name>A0ABV3JMT8_9ACTN</name>
<dbReference type="InterPro" id="IPR035965">
    <property type="entry name" value="PAS-like_dom_sf"/>
</dbReference>
<dbReference type="Pfam" id="PF13581">
    <property type="entry name" value="HATPase_c_2"/>
    <property type="match status" value="1"/>
</dbReference>
<dbReference type="InterPro" id="IPR001932">
    <property type="entry name" value="PPM-type_phosphatase-like_dom"/>
</dbReference>
<evidence type="ECO:0000313" key="5">
    <source>
        <dbReference type="Proteomes" id="UP001552527"/>
    </source>
</evidence>
<evidence type="ECO:0000259" key="3">
    <source>
        <dbReference type="SMART" id="SM00331"/>
    </source>
</evidence>
<dbReference type="EMBL" id="JBFATE010000016">
    <property type="protein sequence ID" value="MEV5249497.1"/>
    <property type="molecule type" value="Genomic_DNA"/>
</dbReference>
<dbReference type="InterPro" id="IPR052016">
    <property type="entry name" value="Bact_Sigma-Reg"/>
</dbReference>
<dbReference type="SUPFAM" id="SSF55785">
    <property type="entry name" value="PYP-like sensor domain (PAS domain)"/>
    <property type="match status" value="2"/>
</dbReference>
<proteinExistence type="predicted"/>
<gene>
    <name evidence="4" type="ORF">AB0K95_30150</name>
</gene>
<accession>A0ABV3JMT8</accession>
<dbReference type="CDD" id="cd00130">
    <property type="entry name" value="PAS"/>
    <property type="match status" value="2"/>
</dbReference>
<evidence type="ECO:0000256" key="1">
    <source>
        <dbReference type="ARBA" id="ARBA00022801"/>
    </source>
</evidence>
<dbReference type="InterPro" id="IPR000014">
    <property type="entry name" value="PAS"/>
</dbReference>
<dbReference type="CDD" id="cd16936">
    <property type="entry name" value="HATPase_RsbW-like"/>
    <property type="match status" value="1"/>
</dbReference>
<dbReference type="InterPro" id="IPR013656">
    <property type="entry name" value="PAS_4"/>
</dbReference>
<feature type="domain" description="PPM-type phosphatase" evidence="3">
    <location>
        <begin position="455"/>
        <end position="686"/>
    </location>
</feature>
<dbReference type="InterPro" id="IPR003594">
    <property type="entry name" value="HATPase_dom"/>
</dbReference>
<dbReference type="RefSeq" id="WP_364026627.1">
    <property type="nucleotide sequence ID" value="NZ_JBFATD010000016.1"/>
</dbReference>
<evidence type="ECO:0000259" key="2">
    <source>
        <dbReference type="SMART" id="SM00091"/>
    </source>
</evidence>
<comment type="caution">
    <text evidence="4">The sequence shown here is derived from an EMBL/GenBank/DDBJ whole genome shotgun (WGS) entry which is preliminary data.</text>
</comment>
<dbReference type="InterPro" id="IPR036890">
    <property type="entry name" value="HATPase_C_sf"/>
</dbReference>
<dbReference type="Pfam" id="PF07228">
    <property type="entry name" value="SpoIIE"/>
    <property type="match status" value="1"/>
</dbReference>
<organism evidence="4 5">
    <name type="scientific">Streptomyces werraensis</name>
    <dbReference type="NCBI Taxonomy" id="68284"/>
    <lineage>
        <taxon>Bacteria</taxon>
        <taxon>Bacillati</taxon>
        <taxon>Actinomycetota</taxon>
        <taxon>Actinomycetes</taxon>
        <taxon>Kitasatosporales</taxon>
        <taxon>Streptomycetaceae</taxon>
        <taxon>Streptomyces</taxon>
    </lineage>
</organism>
<sequence>MPPQNWSYEPDTRIPQSANVVMEVDGSVAGWSPQAQELLGLSAGDVLRRPYGDFMSDPDERIGKALHRLDEVAFGPYPATLRHRDGGLLPGMVSASALLTAGERRQWLMRITTARTPSSPDFHGALFDALLDGAPVALAVHDADLRCVLQNSELRRISGLTDAQRMGRTTSETLPGIEGEAVERRQREVLASGLPRTDEVRGTTPADPSHEHVWADSMFPLRDGRGEVFAVAQAVLDVTEGVHARERLNLVAEVGSRVGSTLDVRQTAVELAGATVPLFADTVCVHLLEEVLNGGLPAPGPMSPHVVHELRCAASRPEQSASADPRSPGAGRSAVCACGSGPAEFRALTTGAVTVGTGGSDTADVTTGSAFAHGPGASHLYVPMVTREVTLGVVVFSRGTTREQFVEADVLLAEEIVARSAVSIDNARRYRRERATALALQRSLLGQSETCSTAVDVAAGYRPAGGDLGLGGDWYDVVPLSGARVALVVGDVVGHDLPAAATMGRLRTAVRTLAELDLEPSDLLARLDDAVRRMDDEQSTPLAGEDQVTARPTVAPVGSTCLYAVYDPVSTRCTFASAGHMAPIVLTGPGTTEFADVPVGPPLGLGGPPFEAIEATLPEGTLLALYTNGLVQQGPDRELTTGLQSLRQQIAGSAPACALRQLCQETVDALVPQSAPDDAVLLLARTRALNPDDYATWAIGVDPQQVALLRAAVTDQLEHWDLSALQYSTELVVSELVTNVLRYGAPPAHLRLIKDRALICEVSDGSSTSPHLRRAGTSDEGGRGLFLVSQLAQAWGTRYSDAGKTIWAEQSLVQGNGELAVL</sequence>
<keyword evidence="5" id="KW-1185">Reference proteome</keyword>
<dbReference type="Gene3D" id="3.30.450.40">
    <property type="match status" value="1"/>
</dbReference>
<dbReference type="SMART" id="SM00091">
    <property type="entry name" value="PAS"/>
    <property type="match status" value="2"/>
</dbReference>
<dbReference type="Gene3D" id="3.30.565.10">
    <property type="entry name" value="Histidine kinase-like ATPase, C-terminal domain"/>
    <property type="match status" value="1"/>
</dbReference>
<dbReference type="Gene3D" id="3.60.40.10">
    <property type="entry name" value="PPM-type phosphatase domain"/>
    <property type="match status" value="1"/>
</dbReference>